<dbReference type="VEuPathDB" id="FungiDB:DFL_009340"/>
<accession>A0A436ZRT9</accession>
<keyword evidence="2" id="KW-1185">Reference proteome</keyword>
<dbReference type="OrthoDB" id="3202396at2759"/>
<comment type="caution">
    <text evidence="1">The sequence shown here is derived from an EMBL/GenBank/DDBJ whole genome shotgun (WGS) entry which is preliminary data.</text>
</comment>
<dbReference type="Pfam" id="PF13826">
    <property type="entry name" value="Monooxy_af470-like"/>
    <property type="match status" value="1"/>
</dbReference>
<dbReference type="STRING" id="97331.A0A436ZRT9"/>
<proteinExistence type="predicted"/>
<dbReference type="RefSeq" id="XP_067487020.1">
    <property type="nucleotide sequence ID" value="XM_067639209.1"/>
</dbReference>
<dbReference type="InterPro" id="IPR025444">
    <property type="entry name" value="Monooxy_af470"/>
</dbReference>
<evidence type="ECO:0000313" key="1">
    <source>
        <dbReference type="EMBL" id="RVD81476.1"/>
    </source>
</evidence>
<dbReference type="AlphaFoldDB" id="A0A436ZRT9"/>
<name>A0A436ZRT9_ARTFL</name>
<dbReference type="EMBL" id="SAEB01000012">
    <property type="protein sequence ID" value="RVD81476.1"/>
    <property type="molecule type" value="Genomic_DNA"/>
</dbReference>
<sequence>MVGHADFVPLVHPTTKRPLSQEATGKGGSLIWLPTQLTSLIRDQLPISSWLALGAVLEAILFNIIGWKAFLPPALLLFYQISDTILVLSGLKRNVLMDGVLLNKYSAQFPDSQGHFGSTPANDNVVCFIIGSRANHPMGMFGPGVKTIADYFEGMTTYLDNHAEEFGYLGANRWLASDRPAKNEIMATMYFRNYEGLHKFAHDDMHRQGWNWWNKNLKNHPHIGIWHEVYVAPKGNWESIYINSAPTGLAATTLRIESYEKADSTISKEPMARNMTNTTTILIRIMAR</sequence>
<evidence type="ECO:0000313" key="2">
    <source>
        <dbReference type="Proteomes" id="UP000283090"/>
    </source>
</evidence>
<dbReference type="GeneID" id="93591651"/>
<protein>
    <submittedName>
        <fullName evidence="1">Uncharacterized protein</fullName>
    </submittedName>
</protein>
<gene>
    <name evidence="1" type="ORF">DFL_009340</name>
</gene>
<dbReference type="Proteomes" id="UP000283090">
    <property type="component" value="Unassembled WGS sequence"/>
</dbReference>
<organism evidence="1 2">
    <name type="scientific">Arthrobotrys flagrans</name>
    <name type="common">Nematode-trapping fungus</name>
    <name type="synonym">Trichothecium flagrans</name>
    <dbReference type="NCBI Taxonomy" id="97331"/>
    <lineage>
        <taxon>Eukaryota</taxon>
        <taxon>Fungi</taxon>
        <taxon>Dikarya</taxon>
        <taxon>Ascomycota</taxon>
        <taxon>Pezizomycotina</taxon>
        <taxon>Orbiliomycetes</taxon>
        <taxon>Orbiliales</taxon>
        <taxon>Orbiliaceae</taxon>
        <taxon>Arthrobotrys</taxon>
    </lineage>
</organism>
<reference evidence="1 2" key="1">
    <citation type="submission" date="2019-01" db="EMBL/GenBank/DDBJ databases">
        <title>Intercellular communication is required for trap formation in the nematode-trapping fungus Duddingtonia flagrans.</title>
        <authorList>
            <person name="Youssar L."/>
            <person name="Wernet V."/>
            <person name="Hensel N."/>
            <person name="Hildebrandt H.-G."/>
            <person name="Fischer R."/>
        </authorList>
    </citation>
    <scope>NUCLEOTIDE SEQUENCE [LARGE SCALE GENOMIC DNA]</scope>
    <source>
        <strain evidence="1 2">CBS H-5679</strain>
    </source>
</reference>